<sequence>MQNEMDAGLGITELFYTLHPSSCCFVGCFHSPQSHSYLCSWGFVHLPSRCNLKSIGYMFAGNIINKMGAARSYKIK</sequence>
<organism evidence="1 2">
    <name type="scientific">Photorhabdus asymbiotica</name>
    <dbReference type="NCBI Taxonomy" id="291112"/>
    <lineage>
        <taxon>Bacteria</taxon>
        <taxon>Pseudomonadati</taxon>
        <taxon>Pseudomonadota</taxon>
        <taxon>Gammaproteobacteria</taxon>
        <taxon>Enterobacterales</taxon>
        <taxon>Morganellaceae</taxon>
        <taxon>Photorhabdus</taxon>
    </lineage>
</organism>
<dbReference type="Proteomes" id="UP000280955">
    <property type="component" value="Unassembled WGS sequence"/>
</dbReference>
<keyword evidence="2" id="KW-1185">Reference proteome</keyword>
<proteinExistence type="predicted"/>
<evidence type="ECO:0000313" key="1">
    <source>
        <dbReference type="EMBL" id="RKS54513.1"/>
    </source>
</evidence>
<comment type="caution">
    <text evidence="1">The sequence shown here is derived from an EMBL/GenBank/DDBJ whole genome shotgun (WGS) entry which is preliminary data.</text>
</comment>
<protein>
    <submittedName>
        <fullName evidence="1">Uncharacterized protein</fullName>
    </submittedName>
</protein>
<evidence type="ECO:0000313" key="2">
    <source>
        <dbReference type="Proteomes" id="UP000280955"/>
    </source>
</evidence>
<dbReference type="EMBL" id="RBLJ01000005">
    <property type="protein sequence ID" value="RKS54513.1"/>
    <property type="molecule type" value="Genomic_DNA"/>
</dbReference>
<name>A0ABX9SHU8_9GAMM</name>
<gene>
    <name evidence="1" type="ORF">BDD30_4088</name>
</gene>
<accession>A0ABX9SHU8</accession>
<reference evidence="1 2" key="1">
    <citation type="submission" date="2018-10" db="EMBL/GenBank/DDBJ databases">
        <title>Genomic Encyclopedia of Archaeal and Bacterial Type Strains, Phase II (KMG-II): from individual species to whole genera.</title>
        <authorList>
            <person name="Goeker M."/>
        </authorList>
    </citation>
    <scope>NUCLEOTIDE SEQUENCE [LARGE SCALE GENOMIC DNA]</scope>
    <source>
        <strain evidence="1 2">DSM 15149</strain>
    </source>
</reference>